<dbReference type="GO" id="GO:0016705">
    <property type="term" value="F:oxidoreductase activity, acting on paired donors, with incorporation or reduction of molecular oxygen"/>
    <property type="evidence" value="ECO:0007669"/>
    <property type="project" value="InterPro"/>
</dbReference>
<dbReference type="EMBL" id="JAPQKI010000002">
    <property type="protein sequence ID" value="KAJ5111165.1"/>
    <property type="molecule type" value="Genomic_DNA"/>
</dbReference>
<gene>
    <name evidence="9" type="ORF">N7532_001700</name>
</gene>
<dbReference type="PANTHER" id="PTHR47582:SF1">
    <property type="entry name" value="P450, PUTATIVE (EUROFUNG)-RELATED"/>
    <property type="match status" value="1"/>
</dbReference>
<keyword evidence="6" id="KW-0349">Heme</keyword>
<dbReference type="GeneID" id="81353173"/>
<feature type="region of interest" description="Disordered" evidence="7">
    <location>
        <begin position="402"/>
        <end position="422"/>
    </location>
</feature>
<dbReference type="Proteomes" id="UP001149074">
    <property type="component" value="Unassembled WGS sequence"/>
</dbReference>
<sequence>MVDSTQILLLGLVAALGYMTYHGLRRDPREPTFLPSKIPVVGHALGMLWNGLPYWGRMANENTGFPIFTLDMFFMKVYVISSTEIVRLIQRNDKTVSFDPLLNISTVNFSGIKNKRTLHLMLDKQSGGEGLNAEIMHAMTPTLIGEHLDRMNSIMMRTVERSISALEKSTDFDLYRWLRNIVTAASTEATYGPKNPYKDPEIVDAFWDFEYNLNSLLPNFLPWLTARKAYNGRGKVARAIYEYLEQNGIEGASELERVRYTKSMEREISHEDFAQLEVPMLIGLVSNTVPALFWALFELYSQPELLDEIREEIKQNALSVSENGTYRVDITAIKERCPLTLSTYQEILRWRTTTTPTRMVVKDTILSDQYLLKEGSFVSMPGSTLGRRPDVWGESAGVFNPRRFMKPDPSKDESRKNERRRTGGFMPFGISPIICPGRHFASSEVLGISAMMIIRYDLDPAGGVWKAPSTDTMSMVSIMGAVKGEFPVSIRTRQEYQGTKWGFHCEEGKGQFTLAVG</sequence>
<keyword evidence="8" id="KW-1133">Transmembrane helix</keyword>
<evidence type="ECO:0008006" key="11">
    <source>
        <dbReference type="Google" id="ProtNLM"/>
    </source>
</evidence>
<evidence type="ECO:0000256" key="7">
    <source>
        <dbReference type="SAM" id="MobiDB-lite"/>
    </source>
</evidence>
<protein>
    <recommendedName>
        <fullName evidence="11">Cytochrome P450</fullName>
    </recommendedName>
</protein>
<dbReference type="PRINTS" id="PR00465">
    <property type="entry name" value="EP450IV"/>
</dbReference>
<dbReference type="GO" id="GO:0043386">
    <property type="term" value="P:mycotoxin biosynthetic process"/>
    <property type="evidence" value="ECO:0007669"/>
    <property type="project" value="UniProtKB-ARBA"/>
</dbReference>
<dbReference type="OrthoDB" id="3366823at2759"/>
<dbReference type="AlphaFoldDB" id="A0A9W9KM15"/>
<evidence type="ECO:0000256" key="1">
    <source>
        <dbReference type="ARBA" id="ARBA00001971"/>
    </source>
</evidence>
<dbReference type="RefSeq" id="XP_056479235.1">
    <property type="nucleotide sequence ID" value="XM_056614194.1"/>
</dbReference>
<comment type="cofactor">
    <cofactor evidence="1 6">
        <name>heme</name>
        <dbReference type="ChEBI" id="CHEBI:30413"/>
    </cofactor>
</comment>
<comment type="similarity">
    <text evidence="2">Belongs to the cytochrome P450 family.</text>
</comment>
<dbReference type="GO" id="GO:0020037">
    <property type="term" value="F:heme binding"/>
    <property type="evidence" value="ECO:0007669"/>
    <property type="project" value="InterPro"/>
</dbReference>
<evidence type="ECO:0000256" key="6">
    <source>
        <dbReference type="PIRSR" id="PIRSR602403-1"/>
    </source>
</evidence>
<proteinExistence type="inferred from homology"/>
<keyword evidence="10" id="KW-1185">Reference proteome</keyword>
<dbReference type="InterPro" id="IPR036396">
    <property type="entry name" value="Cyt_P450_sf"/>
</dbReference>
<keyword evidence="5 6" id="KW-0408">Iron</keyword>
<comment type="caution">
    <text evidence="9">The sequence shown here is derived from an EMBL/GenBank/DDBJ whole genome shotgun (WGS) entry which is preliminary data.</text>
</comment>
<evidence type="ECO:0000256" key="3">
    <source>
        <dbReference type="ARBA" id="ARBA00022723"/>
    </source>
</evidence>
<evidence type="ECO:0000256" key="8">
    <source>
        <dbReference type="SAM" id="Phobius"/>
    </source>
</evidence>
<reference evidence="9" key="2">
    <citation type="journal article" date="2023" name="IMA Fungus">
        <title>Comparative genomic study of the Penicillium genus elucidates a diverse pangenome and 15 lateral gene transfer events.</title>
        <authorList>
            <person name="Petersen C."/>
            <person name="Sorensen T."/>
            <person name="Nielsen M.R."/>
            <person name="Sondergaard T.E."/>
            <person name="Sorensen J.L."/>
            <person name="Fitzpatrick D.A."/>
            <person name="Frisvad J.C."/>
            <person name="Nielsen K.L."/>
        </authorList>
    </citation>
    <scope>NUCLEOTIDE SEQUENCE</scope>
    <source>
        <strain evidence="9">IBT 30761</strain>
    </source>
</reference>
<dbReference type="CDD" id="cd11040">
    <property type="entry name" value="CYP7_CYP8-like"/>
    <property type="match status" value="1"/>
</dbReference>
<dbReference type="Gene3D" id="1.10.630.10">
    <property type="entry name" value="Cytochrome P450"/>
    <property type="match status" value="1"/>
</dbReference>
<feature type="compositionally biased region" description="Basic and acidic residues" evidence="7">
    <location>
        <begin position="405"/>
        <end position="416"/>
    </location>
</feature>
<dbReference type="InterPro" id="IPR002403">
    <property type="entry name" value="Cyt_P450_E_grp-IV"/>
</dbReference>
<organism evidence="9 10">
    <name type="scientific">Penicillium argentinense</name>
    <dbReference type="NCBI Taxonomy" id="1131581"/>
    <lineage>
        <taxon>Eukaryota</taxon>
        <taxon>Fungi</taxon>
        <taxon>Dikarya</taxon>
        <taxon>Ascomycota</taxon>
        <taxon>Pezizomycotina</taxon>
        <taxon>Eurotiomycetes</taxon>
        <taxon>Eurotiomycetidae</taxon>
        <taxon>Eurotiales</taxon>
        <taxon>Aspergillaceae</taxon>
        <taxon>Penicillium</taxon>
    </lineage>
</organism>
<evidence type="ECO:0000256" key="2">
    <source>
        <dbReference type="ARBA" id="ARBA00010617"/>
    </source>
</evidence>
<name>A0A9W9KM15_9EURO</name>
<evidence type="ECO:0000313" key="10">
    <source>
        <dbReference type="Proteomes" id="UP001149074"/>
    </source>
</evidence>
<accession>A0A9W9KM15</accession>
<keyword evidence="8" id="KW-0812">Transmembrane</keyword>
<feature type="transmembrane region" description="Helical" evidence="8">
    <location>
        <begin position="6"/>
        <end position="24"/>
    </location>
</feature>
<evidence type="ECO:0000256" key="5">
    <source>
        <dbReference type="ARBA" id="ARBA00023004"/>
    </source>
</evidence>
<dbReference type="SUPFAM" id="SSF48264">
    <property type="entry name" value="Cytochrome P450"/>
    <property type="match status" value="1"/>
</dbReference>
<dbReference type="InterPro" id="IPR001128">
    <property type="entry name" value="Cyt_P450"/>
</dbReference>
<evidence type="ECO:0000256" key="4">
    <source>
        <dbReference type="ARBA" id="ARBA00023002"/>
    </source>
</evidence>
<keyword evidence="8" id="KW-0472">Membrane</keyword>
<dbReference type="Pfam" id="PF00067">
    <property type="entry name" value="p450"/>
    <property type="match status" value="1"/>
</dbReference>
<feature type="binding site" description="axial binding residue" evidence="6">
    <location>
        <position position="435"/>
    </location>
    <ligand>
        <name>heme</name>
        <dbReference type="ChEBI" id="CHEBI:30413"/>
    </ligand>
    <ligandPart>
        <name>Fe</name>
        <dbReference type="ChEBI" id="CHEBI:18248"/>
    </ligandPart>
</feature>
<dbReference type="GO" id="GO:0005506">
    <property type="term" value="F:iron ion binding"/>
    <property type="evidence" value="ECO:0007669"/>
    <property type="project" value="InterPro"/>
</dbReference>
<dbReference type="GO" id="GO:0004497">
    <property type="term" value="F:monooxygenase activity"/>
    <property type="evidence" value="ECO:0007669"/>
    <property type="project" value="InterPro"/>
</dbReference>
<keyword evidence="3 6" id="KW-0479">Metal-binding</keyword>
<dbReference type="InterPro" id="IPR053007">
    <property type="entry name" value="CYP450_monoxygenase_sec-met"/>
</dbReference>
<dbReference type="PANTHER" id="PTHR47582">
    <property type="entry name" value="P450, PUTATIVE (EUROFUNG)-RELATED"/>
    <property type="match status" value="1"/>
</dbReference>
<reference evidence="9" key="1">
    <citation type="submission" date="2022-11" db="EMBL/GenBank/DDBJ databases">
        <authorList>
            <person name="Petersen C."/>
        </authorList>
    </citation>
    <scope>NUCLEOTIDE SEQUENCE</scope>
    <source>
        <strain evidence="9">IBT 30761</strain>
    </source>
</reference>
<keyword evidence="4" id="KW-0560">Oxidoreductase</keyword>
<evidence type="ECO:0000313" key="9">
    <source>
        <dbReference type="EMBL" id="KAJ5111165.1"/>
    </source>
</evidence>